<gene>
    <name evidence="3" type="ORF">RDB_LOCUS134900</name>
</gene>
<organism evidence="3 4">
    <name type="scientific">Rhizoctonia solani</name>
    <dbReference type="NCBI Taxonomy" id="456999"/>
    <lineage>
        <taxon>Eukaryota</taxon>
        <taxon>Fungi</taxon>
        <taxon>Dikarya</taxon>
        <taxon>Basidiomycota</taxon>
        <taxon>Agaricomycotina</taxon>
        <taxon>Agaricomycetes</taxon>
        <taxon>Cantharellales</taxon>
        <taxon>Ceratobasidiaceae</taxon>
        <taxon>Rhizoctonia</taxon>
    </lineage>
</organism>
<dbReference type="InterPro" id="IPR036928">
    <property type="entry name" value="AS_sf"/>
</dbReference>
<feature type="domain" description="Amidase" evidence="2">
    <location>
        <begin position="47"/>
        <end position="533"/>
    </location>
</feature>
<evidence type="ECO:0000259" key="2">
    <source>
        <dbReference type="Pfam" id="PF01425"/>
    </source>
</evidence>
<feature type="non-terminal residue" evidence="3">
    <location>
        <position position="1"/>
    </location>
</feature>
<sequence>MRAIQLLLFLVFFYATQTRPLDKLDLYEASIAELQSGLENAHFTSVDLVKAYLRRIDEVNHRGPKLNAILETNKRALEQAHALDKERKLIGRRSPLHGIPVLVKDSIATLANEGMNTTAGSYALLGSVVRDEATVVAKLRKAGAIILGKTNLCEWSHARGDLPNGWSGRGGQTTNPYYPGSDPCSSSSGSAVAVAIGLAAVALGVESNGSIICPASFNNVVGIKPTVGLTSRVGGAYAAFVGYHLVGSERLVVPLSMHQDTVGPIARSVADAAAVLTVMAGRDHRDNFTSTAPSLIPDYTQFLDRDAMRGKRFGVARKVFMNETLMRTHPSVNSEFERALERIRQLGGTIVDPADLPSAEEMSYRQEECVALVQLKIQLNTYIKDLACVPTNVSSLADILAFNDAYRDLEEPDGYEDQSSLIFAELTQGYNSSYHESLRQNQILARDRGIDATLENYGLDALLLPSNLNTTLPAAIAGYPMVSGKILLVPLGFHPDDTKPFPGTKLPHRVLYPAPGMPFGLSFVGTAYAEPSLIGFAYAYEQATYTRLDRRAYRNAIPTVQLRDVMRVSEGNVMVYQKEMLWCLRVRFM</sequence>
<evidence type="ECO:0000256" key="1">
    <source>
        <dbReference type="SAM" id="SignalP"/>
    </source>
</evidence>
<accession>A0A8H3CTM2</accession>
<dbReference type="Pfam" id="PF01425">
    <property type="entry name" value="Amidase"/>
    <property type="match status" value="1"/>
</dbReference>
<comment type="caution">
    <text evidence="3">The sequence shown here is derived from an EMBL/GenBank/DDBJ whole genome shotgun (WGS) entry which is preliminary data.</text>
</comment>
<name>A0A8H3CTM2_9AGAM</name>
<reference evidence="3" key="1">
    <citation type="submission" date="2021-01" db="EMBL/GenBank/DDBJ databases">
        <authorList>
            <person name="Kaushik A."/>
        </authorList>
    </citation>
    <scope>NUCLEOTIDE SEQUENCE</scope>
    <source>
        <strain evidence="3">AG2-2IIIB</strain>
    </source>
</reference>
<dbReference type="EMBL" id="CAJMWT010004798">
    <property type="protein sequence ID" value="CAE6496392.1"/>
    <property type="molecule type" value="Genomic_DNA"/>
</dbReference>
<dbReference type="Proteomes" id="UP000663843">
    <property type="component" value="Unassembled WGS sequence"/>
</dbReference>
<dbReference type="SUPFAM" id="SSF75304">
    <property type="entry name" value="Amidase signature (AS) enzymes"/>
    <property type="match status" value="1"/>
</dbReference>
<feature type="signal peptide" evidence="1">
    <location>
        <begin position="1"/>
        <end position="18"/>
    </location>
</feature>
<dbReference type="AlphaFoldDB" id="A0A8H3CTM2"/>
<evidence type="ECO:0000313" key="3">
    <source>
        <dbReference type="EMBL" id="CAE6496392.1"/>
    </source>
</evidence>
<protein>
    <recommendedName>
        <fullName evidence="2">Amidase domain-containing protein</fullName>
    </recommendedName>
</protein>
<dbReference type="PANTHER" id="PTHR42678">
    <property type="entry name" value="AMIDASE"/>
    <property type="match status" value="1"/>
</dbReference>
<dbReference type="InterPro" id="IPR023631">
    <property type="entry name" value="Amidase_dom"/>
</dbReference>
<feature type="chain" id="PRO_5034765622" description="Amidase domain-containing protein" evidence="1">
    <location>
        <begin position="19"/>
        <end position="589"/>
    </location>
</feature>
<evidence type="ECO:0000313" key="4">
    <source>
        <dbReference type="Proteomes" id="UP000663843"/>
    </source>
</evidence>
<dbReference type="Gene3D" id="3.90.1300.10">
    <property type="entry name" value="Amidase signature (AS) domain"/>
    <property type="match status" value="1"/>
</dbReference>
<proteinExistence type="predicted"/>
<keyword evidence="1" id="KW-0732">Signal</keyword>
<dbReference type="PANTHER" id="PTHR42678:SF34">
    <property type="entry name" value="OS04G0183300 PROTEIN"/>
    <property type="match status" value="1"/>
</dbReference>